<feature type="non-terminal residue" evidence="1">
    <location>
        <position position="138"/>
    </location>
</feature>
<gene>
    <name evidence="1" type="ORF">DEA37_0008448</name>
</gene>
<keyword evidence="2" id="KW-1185">Reference proteome</keyword>
<proteinExistence type="predicted"/>
<sequence length="138" mass="15169">ENFVEQKHTRTAPPISGEEPKSLFQQLTHDPISVAAARTVQLEANACATAAQLQQIIASGPPASSKTTEFKRSLPFVYDQLAELRERVAFVDSSRPRLPTGTTYKQLPLWDEVQFPTPTNPPSSVLDVPRVQIASLDS</sequence>
<dbReference type="AlphaFoldDB" id="A0A5J4N4B6"/>
<evidence type="ECO:0000313" key="1">
    <source>
        <dbReference type="EMBL" id="KAA3670307.1"/>
    </source>
</evidence>
<evidence type="ECO:0000313" key="2">
    <source>
        <dbReference type="Proteomes" id="UP000324629"/>
    </source>
</evidence>
<dbReference type="EMBL" id="QNGE01011634">
    <property type="protein sequence ID" value="KAA3670307.1"/>
    <property type="molecule type" value="Genomic_DNA"/>
</dbReference>
<feature type="non-terminal residue" evidence="1">
    <location>
        <position position="1"/>
    </location>
</feature>
<name>A0A5J4N4B6_9TREM</name>
<organism evidence="1 2">
    <name type="scientific">Paragonimus westermani</name>
    <dbReference type="NCBI Taxonomy" id="34504"/>
    <lineage>
        <taxon>Eukaryota</taxon>
        <taxon>Metazoa</taxon>
        <taxon>Spiralia</taxon>
        <taxon>Lophotrochozoa</taxon>
        <taxon>Platyhelminthes</taxon>
        <taxon>Trematoda</taxon>
        <taxon>Digenea</taxon>
        <taxon>Plagiorchiida</taxon>
        <taxon>Troglotremata</taxon>
        <taxon>Troglotrematidae</taxon>
        <taxon>Paragonimus</taxon>
    </lineage>
</organism>
<dbReference type="Proteomes" id="UP000324629">
    <property type="component" value="Unassembled WGS sequence"/>
</dbReference>
<reference evidence="1 2" key="1">
    <citation type="journal article" date="2019" name="Gigascience">
        <title>Whole-genome sequence of the oriental lung fluke Paragonimus westermani.</title>
        <authorList>
            <person name="Oey H."/>
            <person name="Zakrzewski M."/>
            <person name="Narain K."/>
            <person name="Devi K.R."/>
            <person name="Agatsuma T."/>
            <person name="Nawaratna S."/>
            <person name="Gobert G.N."/>
            <person name="Jones M.K."/>
            <person name="Ragan M.A."/>
            <person name="McManus D.P."/>
            <person name="Krause L."/>
        </authorList>
    </citation>
    <scope>NUCLEOTIDE SEQUENCE [LARGE SCALE GENOMIC DNA]</scope>
    <source>
        <strain evidence="1 2">IND2009</strain>
    </source>
</reference>
<comment type="caution">
    <text evidence="1">The sequence shown here is derived from an EMBL/GenBank/DDBJ whole genome shotgun (WGS) entry which is preliminary data.</text>
</comment>
<accession>A0A5J4N4B6</accession>
<protein>
    <submittedName>
        <fullName evidence="1">Uncharacterized protein</fullName>
    </submittedName>
</protein>